<evidence type="ECO:0000313" key="4">
    <source>
        <dbReference type="EMBL" id="MSR93258.1"/>
    </source>
</evidence>
<dbReference type="RefSeq" id="WP_154476121.1">
    <property type="nucleotide sequence ID" value="NZ_VULY01000018.1"/>
</dbReference>
<dbReference type="InterPro" id="IPR009057">
    <property type="entry name" value="Homeodomain-like_sf"/>
</dbReference>
<dbReference type="EMBL" id="VULY01000018">
    <property type="protein sequence ID" value="MSR93258.1"/>
    <property type="molecule type" value="Genomic_DNA"/>
</dbReference>
<dbReference type="InterPro" id="IPR050624">
    <property type="entry name" value="HTH-type_Tx_Regulator"/>
</dbReference>
<feature type="domain" description="HTH tetR-type" evidence="3">
    <location>
        <begin position="8"/>
        <end position="68"/>
    </location>
</feature>
<protein>
    <submittedName>
        <fullName evidence="4">TetR family transcriptional regulator</fullName>
    </submittedName>
</protein>
<organism evidence="4 5">
    <name type="scientific">Suipraeoptans intestinalis</name>
    <dbReference type="NCBI Taxonomy" id="2606628"/>
    <lineage>
        <taxon>Bacteria</taxon>
        <taxon>Bacillati</taxon>
        <taxon>Bacillota</taxon>
        <taxon>Clostridia</taxon>
        <taxon>Lachnospirales</taxon>
        <taxon>Lachnospiraceae</taxon>
        <taxon>Suipraeoptans</taxon>
    </lineage>
</organism>
<evidence type="ECO:0000259" key="3">
    <source>
        <dbReference type="PROSITE" id="PS50977"/>
    </source>
</evidence>
<evidence type="ECO:0000313" key="5">
    <source>
        <dbReference type="Proteomes" id="UP000434409"/>
    </source>
</evidence>
<dbReference type="PANTHER" id="PTHR43479:SF7">
    <property type="entry name" value="TETR-FAMILY TRANSCRIPTIONAL REGULATOR"/>
    <property type="match status" value="1"/>
</dbReference>
<evidence type="ECO:0000256" key="2">
    <source>
        <dbReference type="PROSITE-ProRule" id="PRU00335"/>
    </source>
</evidence>
<accession>A0A6N7URX8</accession>
<evidence type="ECO:0000256" key="1">
    <source>
        <dbReference type="ARBA" id="ARBA00023125"/>
    </source>
</evidence>
<dbReference type="GO" id="GO:0003677">
    <property type="term" value="F:DNA binding"/>
    <property type="evidence" value="ECO:0007669"/>
    <property type="project" value="UniProtKB-UniRule"/>
</dbReference>
<dbReference type="Proteomes" id="UP000434409">
    <property type="component" value="Unassembled WGS sequence"/>
</dbReference>
<keyword evidence="5" id="KW-1185">Reference proteome</keyword>
<dbReference type="Gene3D" id="1.10.357.10">
    <property type="entry name" value="Tetracycline Repressor, domain 2"/>
    <property type="match status" value="1"/>
</dbReference>
<sequence>MKQNISSLQTKKLIAEALKSLLRTKPLERITISDISDTCGINRKTFYYHFRDVYDLIEWIFKEEAIQTIKDYTLHDDPKGALTFVLQFLSDNAQICRGLLQSMGRDHLRLLLHKDVAHLFYSFIRQHSQDLSVPKEYKEFLACYYADAIVSAILTWFENGMKESPERLIQFLVLTNEDSIQAALQRAEALL</sequence>
<reference evidence="4 5" key="1">
    <citation type="submission" date="2019-08" db="EMBL/GenBank/DDBJ databases">
        <title>In-depth cultivation of the pig gut microbiome towards novel bacterial diversity and tailored functional studies.</title>
        <authorList>
            <person name="Wylensek D."/>
            <person name="Hitch T.C.A."/>
            <person name="Clavel T."/>
        </authorList>
    </citation>
    <scope>NUCLEOTIDE SEQUENCE [LARGE SCALE GENOMIC DNA]</scope>
    <source>
        <strain evidence="4 5">68-1-5</strain>
    </source>
</reference>
<dbReference type="Pfam" id="PF14278">
    <property type="entry name" value="TetR_C_8"/>
    <property type="match status" value="1"/>
</dbReference>
<dbReference type="InterPro" id="IPR001647">
    <property type="entry name" value="HTH_TetR"/>
</dbReference>
<dbReference type="InterPro" id="IPR039532">
    <property type="entry name" value="TetR_C_Firmicutes"/>
</dbReference>
<dbReference type="SUPFAM" id="SSF46689">
    <property type="entry name" value="Homeodomain-like"/>
    <property type="match status" value="1"/>
</dbReference>
<keyword evidence="1 2" id="KW-0238">DNA-binding</keyword>
<gene>
    <name evidence="4" type="ORF">FYJ34_02980</name>
</gene>
<comment type="caution">
    <text evidence="4">The sequence shown here is derived from an EMBL/GenBank/DDBJ whole genome shotgun (WGS) entry which is preliminary data.</text>
</comment>
<feature type="DNA-binding region" description="H-T-H motif" evidence="2">
    <location>
        <begin position="31"/>
        <end position="50"/>
    </location>
</feature>
<dbReference type="PROSITE" id="PS50977">
    <property type="entry name" value="HTH_TETR_2"/>
    <property type="match status" value="1"/>
</dbReference>
<dbReference type="Pfam" id="PF00440">
    <property type="entry name" value="TetR_N"/>
    <property type="match status" value="1"/>
</dbReference>
<name>A0A6N7URX8_9FIRM</name>
<dbReference type="PANTHER" id="PTHR43479">
    <property type="entry name" value="ACREF/ENVCD OPERON REPRESSOR-RELATED"/>
    <property type="match status" value="1"/>
</dbReference>
<proteinExistence type="predicted"/>
<dbReference type="AlphaFoldDB" id="A0A6N7URX8"/>